<feature type="compositionally biased region" description="Basic and acidic residues" evidence="5">
    <location>
        <begin position="156"/>
        <end position="169"/>
    </location>
</feature>
<evidence type="ECO:0000256" key="4">
    <source>
        <dbReference type="ARBA" id="ARBA00022691"/>
    </source>
</evidence>
<dbReference type="InterPro" id="IPR050390">
    <property type="entry name" value="C5-Methyltransferase"/>
</dbReference>
<feature type="region of interest" description="Disordered" evidence="5">
    <location>
        <begin position="310"/>
        <end position="423"/>
    </location>
</feature>
<evidence type="ECO:0000256" key="5">
    <source>
        <dbReference type="SAM" id="MobiDB-lite"/>
    </source>
</evidence>
<feature type="region of interest" description="Disordered" evidence="5">
    <location>
        <begin position="122"/>
        <end position="169"/>
    </location>
</feature>
<feature type="compositionally biased region" description="Basic and acidic residues" evidence="5">
    <location>
        <begin position="366"/>
        <end position="384"/>
    </location>
</feature>
<sequence>MVKTHVSLFSGIGGFDLAAEALGYRTVLLVEKDLFCQKVLRKNFPGVPVLEDIHDVTKARVDAITGWVATHPGFHVTLTKDAKELLVRQCETVGGKWGEYHQPAEGIGDVTQEAIQEVVADAIGQPSSVRGDDQADEGEGGSGGTHTRGSGGDDPGEPRTSPDEAEGGDRSHFAVDLLTAGVPCQPASVAGKQRGKEDDRWLWGEALRVVQELRPRWVVFENPTGIVSMVEYDSPLEMDDETYTEADIRDMGAAAYQAIERTGRGILDEIVVSLESQGYEVWLDVHPACAVDAPHRRDRIFIVGYSFRSRQPGDTRRRAGSEPEDRYESVADPTQPNDGRCNTGTHRGRESQSRDGGGEGDVADAFDERPQSGRAGRDGRDRRCGRTRQAADGVASTASQSGGDATDTPAERQPGQGSGRKLSDWWTVEPAVGVQHDGLSTWLAGHRERWADGTWEDGLPRVAVGVPHRKEQLMALGNAVVPAQVYPILKAIADSETKRKVE</sequence>
<dbReference type="Gene3D" id="3.40.50.150">
    <property type="entry name" value="Vaccinia Virus protein VP39"/>
    <property type="match status" value="2"/>
</dbReference>
<gene>
    <name evidence="6" type="ORF">LCGC14_1208360</name>
</gene>
<dbReference type="PROSITE" id="PS51679">
    <property type="entry name" value="SAM_MT_C5"/>
    <property type="match status" value="1"/>
</dbReference>
<evidence type="ECO:0000256" key="2">
    <source>
        <dbReference type="ARBA" id="ARBA00022603"/>
    </source>
</evidence>
<evidence type="ECO:0000313" key="6">
    <source>
        <dbReference type="EMBL" id="KKM93444.1"/>
    </source>
</evidence>
<protein>
    <recommendedName>
        <fullName evidence="1">DNA (cytosine-5-)-methyltransferase</fullName>
        <ecNumber evidence="1">2.1.1.37</ecNumber>
    </recommendedName>
</protein>
<dbReference type="GO" id="GO:0003886">
    <property type="term" value="F:DNA (cytosine-5-)-methyltransferase activity"/>
    <property type="evidence" value="ECO:0007669"/>
    <property type="project" value="UniProtKB-EC"/>
</dbReference>
<evidence type="ECO:0000256" key="1">
    <source>
        <dbReference type="ARBA" id="ARBA00011975"/>
    </source>
</evidence>
<dbReference type="PRINTS" id="PR00105">
    <property type="entry name" value="C5METTRFRASE"/>
</dbReference>
<comment type="caution">
    <text evidence="6">The sequence shown here is derived from an EMBL/GenBank/DDBJ whole genome shotgun (WGS) entry which is preliminary data.</text>
</comment>
<dbReference type="InterPro" id="IPR001525">
    <property type="entry name" value="C5_MeTfrase"/>
</dbReference>
<feature type="compositionally biased region" description="Polar residues" evidence="5">
    <location>
        <begin position="332"/>
        <end position="345"/>
    </location>
</feature>
<organism evidence="6">
    <name type="scientific">marine sediment metagenome</name>
    <dbReference type="NCBI Taxonomy" id="412755"/>
    <lineage>
        <taxon>unclassified sequences</taxon>
        <taxon>metagenomes</taxon>
        <taxon>ecological metagenomes</taxon>
    </lineage>
</organism>
<keyword evidence="2" id="KW-0489">Methyltransferase</keyword>
<dbReference type="AlphaFoldDB" id="A0A0F9LET2"/>
<reference evidence="6" key="1">
    <citation type="journal article" date="2015" name="Nature">
        <title>Complex archaea that bridge the gap between prokaryotes and eukaryotes.</title>
        <authorList>
            <person name="Spang A."/>
            <person name="Saw J.H."/>
            <person name="Jorgensen S.L."/>
            <person name="Zaremba-Niedzwiedzka K."/>
            <person name="Martijn J."/>
            <person name="Lind A.E."/>
            <person name="van Eijk R."/>
            <person name="Schleper C."/>
            <person name="Guy L."/>
            <person name="Ettema T.J."/>
        </authorList>
    </citation>
    <scope>NUCLEOTIDE SEQUENCE</scope>
</reference>
<dbReference type="EMBL" id="LAZR01006264">
    <property type="protein sequence ID" value="KKM93444.1"/>
    <property type="molecule type" value="Genomic_DNA"/>
</dbReference>
<keyword evidence="4" id="KW-0949">S-adenosyl-L-methionine</keyword>
<dbReference type="PANTHER" id="PTHR10629:SF52">
    <property type="entry name" value="DNA (CYTOSINE-5)-METHYLTRANSFERASE 1"/>
    <property type="match status" value="1"/>
</dbReference>
<dbReference type="Pfam" id="PF00145">
    <property type="entry name" value="DNA_methylase"/>
    <property type="match status" value="3"/>
</dbReference>
<dbReference type="PANTHER" id="PTHR10629">
    <property type="entry name" value="CYTOSINE-SPECIFIC METHYLTRANSFERASE"/>
    <property type="match status" value="1"/>
</dbReference>
<accession>A0A0F9LET2</accession>
<keyword evidence="3" id="KW-0808">Transferase</keyword>
<feature type="compositionally biased region" description="Basic and acidic residues" evidence="5">
    <location>
        <begin position="311"/>
        <end position="329"/>
    </location>
</feature>
<dbReference type="EC" id="2.1.1.37" evidence="1"/>
<feature type="compositionally biased region" description="Gly residues" evidence="5">
    <location>
        <begin position="140"/>
        <end position="153"/>
    </location>
</feature>
<name>A0A0F9LET2_9ZZZZ</name>
<feature type="compositionally biased region" description="Basic and acidic residues" evidence="5">
    <location>
        <begin position="347"/>
        <end position="357"/>
    </location>
</feature>
<evidence type="ECO:0000256" key="3">
    <source>
        <dbReference type="ARBA" id="ARBA00022679"/>
    </source>
</evidence>
<dbReference type="SUPFAM" id="SSF53335">
    <property type="entry name" value="S-adenosyl-L-methionine-dependent methyltransferases"/>
    <property type="match status" value="2"/>
</dbReference>
<dbReference type="InterPro" id="IPR029063">
    <property type="entry name" value="SAM-dependent_MTases_sf"/>
</dbReference>
<dbReference type="GO" id="GO:0032259">
    <property type="term" value="P:methylation"/>
    <property type="evidence" value="ECO:0007669"/>
    <property type="project" value="UniProtKB-KW"/>
</dbReference>
<proteinExistence type="predicted"/>